<accession>A0ABN3GD85</accession>
<feature type="transmembrane region" description="Helical" evidence="6">
    <location>
        <begin position="42"/>
        <end position="63"/>
    </location>
</feature>
<evidence type="ECO:0000256" key="1">
    <source>
        <dbReference type="ARBA" id="ARBA00004651"/>
    </source>
</evidence>
<feature type="transmembrane region" description="Helical" evidence="6">
    <location>
        <begin position="169"/>
        <end position="189"/>
    </location>
</feature>
<dbReference type="PANTHER" id="PTHR43124:SF3">
    <property type="entry name" value="CHLORAMPHENICOL EFFLUX PUMP RV0191"/>
    <property type="match status" value="1"/>
</dbReference>
<gene>
    <name evidence="8" type="ORF">GCM10010403_48840</name>
</gene>
<evidence type="ECO:0000256" key="2">
    <source>
        <dbReference type="ARBA" id="ARBA00022475"/>
    </source>
</evidence>
<feature type="domain" description="Major facilitator superfamily (MFS) profile" evidence="7">
    <location>
        <begin position="41"/>
        <end position="417"/>
    </location>
</feature>
<protein>
    <submittedName>
        <fullName evidence="8">MFS transporter</fullName>
    </submittedName>
</protein>
<dbReference type="Pfam" id="PF07690">
    <property type="entry name" value="MFS_1"/>
    <property type="match status" value="1"/>
</dbReference>
<feature type="transmembrane region" description="Helical" evidence="6">
    <location>
        <begin position="107"/>
        <end position="125"/>
    </location>
</feature>
<name>A0ABN3GD85_9ACTN</name>
<keyword evidence="9" id="KW-1185">Reference proteome</keyword>
<feature type="transmembrane region" description="Helical" evidence="6">
    <location>
        <begin position="137"/>
        <end position="157"/>
    </location>
</feature>
<comment type="subcellular location">
    <subcellularLocation>
        <location evidence="1">Cell membrane</location>
        <topology evidence="1">Multi-pass membrane protein</topology>
    </subcellularLocation>
</comment>
<dbReference type="InterPro" id="IPR050189">
    <property type="entry name" value="MFS_Efflux_Transporters"/>
</dbReference>
<evidence type="ECO:0000256" key="3">
    <source>
        <dbReference type="ARBA" id="ARBA00022692"/>
    </source>
</evidence>
<feature type="transmembrane region" description="Helical" evidence="6">
    <location>
        <begin position="75"/>
        <end position="95"/>
    </location>
</feature>
<dbReference type="InterPro" id="IPR020846">
    <property type="entry name" value="MFS_dom"/>
</dbReference>
<proteinExistence type="predicted"/>
<evidence type="ECO:0000256" key="6">
    <source>
        <dbReference type="SAM" id="Phobius"/>
    </source>
</evidence>
<evidence type="ECO:0000313" key="9">
    <source>
        <dbReference type="Proteomes" id="UP001501584"/>
    </source>
</evidence>
<comment type="caution">
    <text evidence="8">The sequence shown here is derived from an EMBL/GenBank/DDBJ whole genome shotgun (WGS) entry which is preliminary data.</text>
</comment>
<dbReference type="CDD" id="cd17324">
    <property type="entry name" value="MFS_NepI_like"/>
    <property type="match status" value="1"/>
</dbReference>
<dbReference type="PROSITE" id="PS50850">
    <property type="entry name" value="MFS"/>
    <property type="match status" value="1"/>
</dbReference>
<keyword evidence="5 6" id="KW-0472">Membrane</keyword>
<evidence type="ECO:0000313" key="8">
    <source>
        <dbReference type="EMBL" id="GAA2349072.1"/>
    </source>
</evidence>
<evidence type="ECO:0000256" key="5">
    <source>
        <dbReference type="ARBA" id="ARBA00023136"/>
    </source>
</evidence>
<feature type="transmembrane region" description="Helical" evidence="6">
    <location>
        <begin position="272"/>
        <end position="292"/>
    </location>
</feature>
<dbReference type="SUPFAM" id="SSF103473">
    <property type="entry name" value="MFS general substrate transporter"/>
    <property type="match status" value="1"/>
</dbReference>
<dbReference type="PANTHER" id="PTHR43124">
    <property type="entry name" value="PURINE EFFLUX PUMP PBUE"/>
    <property type="match status" value="1"/>
</dbReference>
<evidence type="ECO:0000259" key="7">
    <source>
        <dbReference type="PROSITE" id="PS50850"/>
    </source>
</evidence>
<sequence>MRRREPPALEQRPDGKEAAGDSLSVLTLLLFFPELLSMRMSLFAMSIGAFGIGTAEFVIMGILPQVAASSGVSLAEAGLAVSAYAIGVVLGAPLLTVATTRVPRKPLLIALMAWFAVANLVTALAPDFGTLLASRFFAGLPHGAFFGAAAVVGASLVSYERRARAISGIMSGLTVATIVGVPVSALLIGQFSWRWIFAAVAALGVVAAAAIWATVPDTRGVIVPTKASDEIRAIRSKRVLLPLVTGAVGFGGMFAAYTYLTPILEEVTGLGALAIAITLAVFGLGLTAGNIVGGHVADRAPIQGLFASFTTIATVLLMMYFTMSNPVLAIAGVFLMALSSSLVGPVMQRLLLDGAHAAPSLASSMHHAAFNLANANGAWLGGLALSAGLSLTAPLLVGVGLALAGLALSVPLARAHAEVEPEVMVPSHMTTAELARAS</sequence>
<dbReference type="InterPro" id="IPR011701">
    <property type="entry name" value="MFS"/>
</dbReference>
<evidence type="ECO:0000256" key="4">
    <source>
        <dbReference type="ARBA" id="ARBA00022989"/>
    </source>
</evidence>
<keyword evidence="4 6" id="KW-1133">Transmembrane helix</keyword>
<reference evidence="8 9" key="1">
    <citation type="journal article" date="2019" name="Int. J. Syst. Evol. Microbiol.">
        <title>The Global Catalogue of Microorganisms (GCM) 10K type strain sequencing project: providing services to taxonomists for standard genome sequencing and annotation.</title>
        <authorList>
            <consortium name="The Broad Institute Genomics Platform"/>
            <consortium name="The Broad Institute Genome Sequencing Center for Infectious Disease"/>
            <person name="Wu L."/>
            <person name="Ma J."/>
        </authorList>
    </citation>
    <scope>NUCLEOTIDE SEQUENCE [LARGE SCALE GENOMIC DNA]</scope>
    <source>
        <strain evidence="8 9">JCM 6238</strain>
    </source>
</reference>
<keyword evidence="2" id="KW-1003">Cell membrane</keyword>
<dbReference type="InterPro" id="IPR036259">
    <property type="entry name" value="MFS_trans_sf"/>
</dbReference>
<keyword evidence="3 6" id="KW-0812">Transmembrane</keyword>
<feature type="transmembrane region" description="Helical" evidence="6">
    <location>
        <begin position="195"/>
        <end position="215"/>
    </location>
</feature>
<feature type="transmembrane region" description="Helical" evidence="6">
    <location>
        <begin position="327"/>
        <end position="347"/>
    </location>
</feature>
<feature type="transmembrane region" description="Helical" evidence="6">
    <location>
        <begin position="304"/>
        <end position="321"/>
    </location>
</feature>
<dbReference type="EMBL" id="BAAASX010000010">
    <property type="protein sequence ID" value="GAA2349072.1"/>
    <property type="molecule type" value="Genomic_DNA"/>
</dbReference>
<dbReference type="Proteomes" id="UP001501584">
    <property type="component" value="Unassembled WGS sequence"/>
</dbReference>
<dbReference type="Gene3D" id="1.20.1250.20">
    <property type="entry name" value="MFS general substrate transporter like domains"/>
    <property type="match status" value="1"/>
</dbReference>
<feature type="transmembrane region" description="Helical" evidence="6">
    <location>
        <begin position="239"/>
        <end position="260"/>
    </location>
</feature>
<organism evidence="8 9">
    <name type="scientific">Glycomyces rutgersensis</name>
    <dbReference type="NCBI Taxonomy" id="58115"/>
    <lineage>
        <taxon>Bacteria</taxon>
        <taxon>Bacillati</taxon>
        <taxon>Actinomycetota</taxon>
        <taxon>Actinomycetes</taxon>
        <taxon>Glycomycetales</taxon>
        <taxon>Glycomycetaceae</taxon>
        <taxon>Glycomyces</taxon>
    </lineage>
</organism>